<proteinExistence type="predicted"/>
<sequence>KFRQCAASTCSSCGGFLQDAHSPYESPHANAPFLRVLFFEDKSTRRVDRHRGCRSFPCLVWVPTYSVCLTHGAAKQALSIRTPPTSASQAMFDPRLCSPNSPVDSAMFPPVYNRSTSSSSTASMSSCPGDASTAPLPMNNAHSSDFVKPMTPSIKQELEPFEFRLNPRSNPTPRSQNGTSLSSVFGDQDLIDAIMYSLNTEQHNHNANAVAIPAFSPVFAMPRRVLQQVQIPQPTSFTALMQQRPIGMPMPDGRVQPTMAGPCLRKPGTFLNKDGRWIKGKPCRMEGCDKRAQSNGLCKGHGGGARCSFDGCSKSSQGGGFCRAHGGGKRCMHEGCEKGTQRNGFCYLHGGVRPCSVEGCDKKDRGNGKCFSHGGGRKCQAHMCFNTIRRGAFCDLHNGKLAN</sequence>
<evidence type="ECO:0000256" key="1">
    <source>
        <dbReference type="SAM" id="MobiDB-lite"/>
    </source>
</evidence>
<feature type="domain" description="WRKY19-like zinc finger" evidence="2">
    <location>
        <begin position="328"/>
        <end position="351"/>
    </location>
</feature>
<dbReference type="InterPro" id="IPR056866">
    <property type="entry name" value="Znf_WRKY19"/>
</dbReference>
<dbReference type="PANTHER" id="PTHR31827">
    <property type="entry name" value="EMB|CAB89363.1"/>
    <property type="match status" value="1"/>
</dbReference>
<evidence type="ECO:0000313" key="4">
    <source>
        <dbReference type="Proteomes" id="UP000704712"/>
    </source>
</evidence>
<feature type="domain" description="WRKY19-like zinc finger" evidence="2">
    <location>
        <begin position="280"/>
        <end position="303"/>
    </location>
</feature>
<dbReference type="Pfam" id="PF24906">
    <property type="entry name" value="Zf_WRKY19"/>
    <property type="match status" value="3"/>
</dbReference>
<feature type="region of interest" description="Disordered" evidence="1">
    <location>
        <begin position="114"/>
        <end position="133"/>
    </location>
</feature>
<name>A0A8S9UM26_PHYIN</name>
<organism evidence="3 4">
    <name type="scientific">Phytophthora infestans</name>
    <name type="common">Potato late blight agent</name>
    <name type="synonym">Botrytis infestans</name>
    <dbReference type="NCBI Taxonomy" id="4787"/>
    <lineage>
        <taxon>Eukaryota</taxon>
        <taxon>Sar</taxon>
        <taxon>Stramenopiles</taxon>
        <taxon>Oomycota</taxon>
        <taxon>Peronosporomycetes</taxon>
        <taxon>Peronosporales</taxon>
        <taxon>Peronosporaceae</taxon>
        <taxon>Phytophthora</taxon>
    </lineage>
</organism>
<evidence type="ECO:0000259" key="2">
    <source>
        <dbReference type="Pfam" id="PF24906"/>
    </source>
</evidence>
<dbReference type="Proteomes" id="UP000704712">
    <property type="component" value="Unassembled WGS sequence"/>
</dbReference>
<accession>A0A8S9UM26</accession>
<feature type="non-terminal residue" evidence="3">
    <location>
        <position position="403"/>
    </location>
</feature>
<protein>
    <recommendedName>
        <fullName evidence="2">WRKY19-like zinc finger domain-containing protein</fullName>
    </recommendedName>
</protein>
<comment type="caution">
    <text evidence="3">The sequence shown here is derived from an EMBL/GenBank/DDBJ whole genome shotgun (WGS) entry which is preliminary data.</text>
</comment>
<evidence type="ECO:0000313" key="3">
    <source>
        <dbReference type="EMBL" id="KAF4140084.1"/>
    </source>
</evidence>
<gene>
    <name evidence="3" type="ORF">GN958_ATG10693</name>
</gene>
<dbReference type="EMBL" id="JAACNO010001512">
    <property type="protein sequence ID" value="KAF4140084.1"/>
    <property type="molecule type" value="Genomic_DNA"/>
</dbReference>
<dbReference type="PANTHER" id="PTHR31827:SF1">
    <property type="entry name" value="EMB|CAB89363.1"/>
    <property type="match status" value="1"/>
</dbReference>
<feature type="compositionally biased region" description="Low complexity" evidence="1">
    <location>
        <begin position="115"/>
        <end position="126"/>
    </location>
</feature>
<dbReference type="AlphaFoldDB" id="A0A8S9UM26"/>
<reference evidence="3" key="1">
    <citation type="submission" date="2020-03" db="EMBL/GenBank/DDBJ databases">
        <title>Hybrid Assembly of Korean Phytophthora infestans isolates.</title>
        <authorList>
            <person name="Prokchorchik M."/>
            <person name="Lee Y."/>
            <person name="Seo J."/>
            <person name="Cho J.-H."/>
            <person name="Park Y.-E."/>
            <person name="Jang D.-C."/>
            <person name="Im J.-S."/>
            <person name="Choi J.-G."/>
            <person name="Park H.-J."/>
            <person name="Lee G.-B."/>
            <person name="Lee Y.-G."/>
            <person name="Hong S.-Y."/>
            <person name="Cho K."/>
            <person name="Sohn K.H."/>
        </authorList>
    </citation>
    <scope>NUCLEOTIDE SEQUENCE</scope>
    <source>
        <strain evidence="3">KR_2_A2</strain>
    </source>
</reference>
<feature type="domain" description="WRKY19-like zinc finger" evidence="2">
    <location>
        <begin position="304"/>
        <end position="327"/>
    </location>
</feature>